<evidence type="ECO:0000256" key="2">
    <source>
        <dbReference type="ARBA" id="ARBA00008392"/>
    </source>
</evidence>
<dbReference type="AlphaFoldDB" id="A0A2G8K238"/>
<dbReference type="GO" id="GO:0016746">
    <property type="term" value="F:acyltransferase activity"/>
    <property type="evidence" value="ECO:0007669"/>
    <property type="project" value="UniProtKB-KW"/>
</dbReference>
<dbReference type="PANTHER" id="PTHR13693:SF102">
    <property type="entry name" value="2-AMINO-3-KETOBUTYRATE COENZYME A LIGASE, MITOCHONDRIAL"/>
    <property type="match status" value="1"/>
</dbReference>
<dbReference type="PANTHER" id="PTHR13693">
    <property type="entry name" value="CLASS II AMINOTRANSFERASE/8-AMINO-7-OXONONANOATE SYNTHASE"/>
    <property type="match status" value="1"/>
</dbReference>
<protein>
    <submittedName>
        <fullName evidence="6">Putative 2-amino-3-ketobutyrate coenzyme A ligase, mitochondrial-like</fullName>
    </submittedName>
</protein>
<dbReference type="GO" id="GO:0005739">
    <property type="term" value="C:mitochondrion"/>
    <property type="evidence" value="ECO:0007669"/>
    <property type="project" value="TreeGrafter"/>
</dbReference>
<gene>
    <name evidence="6" type="ORF">BSL78_21096</name>
</gene>
<dbReference type="Gene3D" id="3.90.1150.10">
    <property type="entry name" value="Aspartate Aminotransferase, domain 1"/>
    <property type="match status" value="1"/>
</dbReference>
<dbReference type="Gene3D" id="3.40.640.10">
    <property type="entry name" value="Type I PLP-dependent aspartate aminotransferase-like (Major domain)"/>
    <property type="match status" value="1"/>
</dbReference>
<keyword evidence="7" id="KW-1185">Reference proteome</keyword>
<name>A0A2G8K238_STIJA</name>
<evidence type="ECO:0000313" key="6">
    <source>
        <dbReference type="EMBL" id="PIK42062.1"/>
    </source>
</evidence>
<evidence type="ECO:0000256" key="3">
    <source>
        <dbReference type="ARBA" id="ARBA00022679"/>
    </source>
</evidence>
<dbReference type="SUPFAM" id="SSF53383">
    <property type="entry name" value="PLP-dependent transferases"/>
    <property type="match status" value="1"/>
</dbReference>
<dbReference type="STRING" id="307972.A0A2G8K238"/>
<evidence type="ECO:0000256" key="4">
    <source>
        <dbReference type="ARBA" id="ARBA00023315"/>
    </source>
</evidence>
<dbReference type="OrthoDB" id="10263824at2759"/>
<dbReference type="GO" id="GO:0030170">
    <property type="term" value="F:pyridoxal phosphate binding"/>
    <property type="evidence" value="ECO:0007669"/>
    <property type="project" value="InterPro"/>
</dbReference>
<proteinExistence type="inferred from homology"/>
<dbReference type="GO" id="GO:0016874">
    <property type="term" value="F:ligase activity"/>
    <property type="evidence" value="ECO:0007669"/>
    <property type="project" value="UniProtKB-KW"/>
</dbReference>
<accession>A0A2G8K238</accession>
<dbReference type="Proteomes" id="UP000230750">
    <property type="component" value="Unassembled WGS sequence"/>
</dbReference>
<keyword evidence="6" id="KW-0436">Ligase</keyword>
<evidence type="ECO:0000256" key="1">
    <source>
        <dbReference type="ARBA" id="ARBA00001933"/>
    </source>
</evidence>
<dbReference type="InterPro" id="IPR015422">
    <property type="entry name" value="PyrdxlP-dep_Trfase_small"/>
</dbReference>
<dbReference type="Pfam" id="PF00155">
    <property type="entry name" value="Aminotran_1_2"/>
    <property type="match status" value="1"/>
</dbReference>
<comment type="similarity">
    <text evidence="2">Belongs to the class-II pyridoxal-phosphate-dependent aminotransferase family.</text>
</comment>
<dbReference type="InterPro" id="IPR015424">
    <property type="entry name" value="PyrdxlP-dep_Trfase"/>
</dbReference>
<dbReference type="InterPro" id="IPR004839">
    <property type="entry name" value="Aminotransferase_I/II_large"/>
</dbReference>
<evidence type="ECO:0000313" key="7">
    <source>
        <dbReference type="Proteomes" id="UP000230750"/>
    </source>
</evidence>
<organism evidence="6 7">
    <name type="scientific">Stichopus japonicus</name>
    <name type="common">Sea cucumber</name>
    <dbReference type="NCBI Taxonomy" id="307972"/>
    <lineage>
        <taxon>Eukaryota</taxon>
        <taxon>Metazoa</taxon>
        <taxon>Echinodermata</taxon>
        <taxon>Eleutherozoa</taxon>
        <taxon>Echinozoa</taxon>
        <taxon>Holothuroidea</taxon>
        <taxon>Aspidochirotacea</taxon>
        <taxon>Aspidochirotida</taxon>
        <taxon>Stichopodidae</taxon>
        <taxon>Apostichopus</taxon>
    </lineage>
</organism>
<feature type="domain" description="Aminotransferase class I/classII large" evidence="5">
    <location>
        <begin position="6"/>
        <end position="112"/>
    </location>
</feature>
<dbReference type="InterPro" id="IPR015421">
    <property type="entry name" value="PyrdxlP-dep_Trfase_major"/>
</dbReference>
<reference evidence="6 7" key="1">
    <citation type="journal article" date="2017" name="PLoS Biol.">
        <title>The sea cucumber genome provides insights into morphological evolution and visceral regeneration.</title>
        <authorList>
            <person name="Zhang X."/>
            <person name="Sun L."/>
            <person name="Yuan J."/>
            <person name="Sun Y."/>
            <person name="Gao Y."/>
            <person name="Zhang L."/>
            <person name="Li S."/>
            <person name="Dai H."/>
            <person name="Hamel J.F."/>
            <person name="Liu C."/>
            <person name="Yu Y."/>
            <person name="Liu S."/>
            <person name="Lin W."/>
            <person name="Guo K."/>
            <person name="Jin S."/>
            <person name="Xu P."/>
            <person name="Storey K.B."/>
            <person name="Huan P."/>
            <person name="Zhang T."/>
            <person name="Zhou Y."/>
            <person name="Zhang J."/>
            <person name="Lin C."/>
            <person name="Li X."/>
            <person name="Xing L."/>
            <person name="Huo D."/>
            <person name="Sun M."/>
            <person name="Wang L."/>
            <person name="Mercier A."/>
            <person name="Li F."/>
            <person name="Yang H."/>
            <person name="Xiang J."/>
        </authorList>
    </citation>
    <scope>NUCLEOTIDE SEQUENCE [LARGE SCALE GENOMIC DNA]</scope>
    <source>
        <strain evidence="6">Shaxun</strain>
        <tissue evidence="6">Muscle</tissue>
    </source>
</reference>
<feature type="non-terminal residue" evidence="6">
    <location>
        <position position="1"/>
    </location>
</feature>
<keyword evidence="3" id="KW-0808">Transferase</keyword>
<dbReference type="InterPro" id="IPR050087">
    <property type="entry name" value="AON_synthase_class-II"/>
</dbReference>
<evidence type="ECO:0000259" key="5">
    <source>
        <dbReference type="Pfam" id="PF00155"/>
    </source>
</evidence>
<comment type="caution">
    <text evidence="6">The sequence shown here is derived from an EMBL/GenBank/DDBJ whole genome shotgun (WGS) entry which is preliminary data.</text>
</comment>
<comment type="cofactor">
    <cofactor evidence="1">
        <name>pyridoxal 5'-phosphate</name>
        <dbReference type="ChEBI" id="CHEBI:597326"/>
    </cofactor>
</comment>
<keyword evidence="4" id="KW-0012">Acyltransferase</keyword>
<dbReference type="EMBL" id="MRZV01000965">
    <property type="protein sequence ID" value="PIK42062.1"/>
    <property type="molecule type" value="Genomic_DNA"/>
</dbReference>
<sequence length="155" mass="17041">RIHTSGPKPLIDMLRQKSRPYLFSNSLPPPVVASASKVFDIIMADNSLIAKLAANTKRFRSKMTAAGFTLTGKDHPISPVMLKEASLASKFADEMLKRDIYVIGFSFPVVPKGVQMGTCEVWLESESNCQPLHTEEEVDQCVDAFTEVGKQLGVV</sequence>